<proteinExistence type="predicted"/>
<dbReference type="EMBL" id="CM014095">
    <property type="protein sequence ID" value="TKS87043.1"/>
    <property type="molecule type" value="Genomic_DNA"/>
</dbReference>
<feature type="compositionally biased region" description="Basic residues" evidence="1">
    <location>
        <begin position="155"/>
        <end position="165"/>
    </location>
</feature>
<dbReference type="Pfam" id="PF00788">
    <property type="entry name" value="RA"/>
    <property type="match status" value="1"/>
</dbReference>
<dbReference type="Gene3D" id="3.10.20.90">
    <property type="entry name" value="Phosphatidylinositol 3-kinase Catalytic Subunit, Chain A, domain 1"/>
    <property type="match status" value="1"/>
</dbReference>
<dbReference type="PROSITE" id="PS50200">
    <property type="entry name" value="RA"/>
    <property type="match status" value="1"/>
</dbReference>
<dbReference type="PANTHER" id="PTHR10398:SF2">
    <property type="entry name" value="AFADIN"/>
    <property type="match status" value="1"/>
</dbReference>
<dbReference type="PANTHER" id="PTHR10398">
    <property type="entry name" value="AFADIN"/>
    <property type="match status" value="1"/>
</dbReference>
<dbReference type="GO" id="GO:0050839">
    <property type="term" value="F:cell adhesion molecule binding"/>
    <property type="evidence" value="ECO:0007669"/>
    <property type="project" value="TreeGrafter"/>
</dbReference>
<dbReference type="GO" id="GO:0005912">
    <property type="term" value="C:adherens junction"/>
    <property type="evidence" value="ECO:0007669"/>
    <property type="project" value="TreeGrafter"/>
</dbReference>
<evidence type="ECO:0000259" key="2">
    <source>
        <dbReference type="PROSITE" id="PS50200"/>
    </source>
</evidence>
<feature type="compositionally biased region" description="Polar residues" evidence="1">
    <location>
        <begin position="179"/>
        <end position="190"/>
    </location>
</feature>
<dbReference type="InterPro" id="IPR029071">
    <property type="entry name" value="Ubiquitin-like_domsf"/>
</dbReference>
<dbReference type="STRING" id="240159.A0A4U5VFP6"/>
<protein>
    <submittedName>
        <fullName evidence="3">Afadin ALL1-fused protein</fullName>
    </submittedName>
</protein>
<dbReference type="SMART" id="SM00314">
    <property type="entry name" value="RA"/>
    <property type="match status" value="1"/>
</dbReference>
<dbReference type="GO" id="GO:0032880">
    <property type="term" value="P:regulation of protein localization"/>
    <property type="evidence" value="ECO:0007669"/>
    <property type="project" value="TreeGrafter"/>
</dbReference>
<gene>
    <name evidence="3" type="ORF">D9C73_021167</name>
</gene>
<reference evidence="3 4" key="1">
    <citation type="submission" date="2019-01" db="EMBL/GenBank/DDBJ databases">
        <title>Genome Assembly of Collichthys lucidus.</title>
        <authorList>
            <person name="Cai M."/>
            <person name="Xiao S."/>
        </authorList>
    </citation>
    <scope>NUCLEOTIDE SEQUENCE [LARGE SCALE GENOMIC DNA]</scope>
    <source>
        <strain evidence="3">JT15FE1705JMU</strain>
        <tissue evidence="3">Muscle</tissue>
    </source>
</reference>
<evidence type="ECO:0000313" key="4">
    <source>
        <dbReference type="Proteomes" id="UP000298787"/>
    </source>
</evidence>
<evidence type="ECO:0000313" key="3">
    <source>
        <dbReference type="EMBL" id="TKS87043.1"/>
    </source>
</evidence>
<dbReference type="SUPFAM" id="SSF54236">
    <property type="entry name" value="Ubiquitin-like"/>
    <property type="match status" value="1"/>
</dbReference>
<dbReference type="Proteomes" id="UP000298787">
    <property type="component" value="Chromosome 18"/>
</dbReference>
<dbReference type="AlphaFoldDB" id="A0A4U5VFP6"/>
<organism evidence="3 4">
    <name type="scientific">Collichthys lucidus</name>
    <name type="common">Big head croaker</name>
    <name type="synonym">Sciaena lucida</name>
    <dbReference type="NCBI Taxonomy" id="240159"/>
    <lineage>
        <taxon>Eukaryota</taxon>
        <taxon>Metazoa</taxon>
        <taxon>Chordata</taxon>
        <taxon>Craniata</taxon>
        <taxon>Vertebrata</taxon>
        <taxon>Euteleostomi</taxon>
        <taxon>Actinopterygii</taxon>
        <taxon>Neopterygii</taxon>
        <taxon>Teleostei</taxon>
        <taxon>Neoteleostei</taxon>
        <taxon>Acanthomorphata</taxon>
        <taxon>Eupercaria</taxon>
        <taxon>Sciaenidae</taxon>
        <taxon>Collichthys</taxon>
    </lineage>
</organism>
<accession>A0A4U5VFP6</accession>
<sequence>MPEEEKREKLAKVIGQWNDNRLDLFEISQPDESLEFHGVMRFYFEDRVGGNVATKCLRVSSNSSTRKVIETLLEKFRPDMITPTTSYSLYEIHGNKERKLDLDERPLLVQLNWTTDNRAGRFVLKKDKESVEENCLEKERGGGGGGGMIQNFKRTLSRKEKKKEKNKVAEVSEDENGSTEKPLNSSSSICGTKRQQREAASAEEAFLSAVINYTNSSTVHFKLSPAYTLYAAGRYALQRHYRRAPPPSGHTHGATSIANKMVAMTGKRQQAIAGALAFWMANSSELLNFLKHDKDLGSLTGQSQLDLSHLVHKAYRYREHSTLNTAFHRLINCGIKITASALFEAQNKPL</sequence>
<dbReference type="InterPro" id="IPR000159">
    <property type="entry name" value="RA_dom"/>
</dbReference>
<dbReference type="InterPro" id="IPR028842">
    <property type="entry name" value="Afadin"/>
</dbReference>
<name>A0A4U5VFP6_COLLU</name>
<dbReference type="GO" id="GO:0007165">
    <property type="term" value="P:signal transduction"/>
    <property type="evidence" value="ECO:0007669"/>
    <property type="project" value="InterPro"/>
</dbReference>
<feature type="region of interest" description="Disordered" evidence="1">
    <location>
        <begin position="155"/>
        <end position="195"/>
    </location>
</feature>
<feature type="domain" description="Ras-associating" evidence="2">
    <location>
        <begin position="36"/>
        <end position="129"/>
    </location>
</feature>
<keyword evidence="4" id="KW-1185">Reference proteome</keyword>
<evidence type="ECO:0000256" key="1">
    <source>
        <dbReference type="SAM" id="MobiDB-lite"/>
    </source>
</evidence>